<evidence type="ECO:0000256" key="1">
    <source>
        <dbReference type="ARBA" id="ARBA00004651"/>
    </source>
</evidence>
<dbReference type="SUPFAM" id="SSF143865">
    <property type="entry name" value="CorA soluble domain-like"/>
    <property type="match status" value="1"/>
</dbReference>
<evidence type="ECO:0000256" key="3">
    <source>
        <dbReference type="ARBA" id="ARBA00022448"/>
    </source>
</evidence>
<dbReference type="GO" id="GO:0015095">
    <property type="term" value="F:magnesium ion transmembrane transporter activity"/>
    <property type="evidence" value="ECO:0007669"/>
    <property type="project" value="TreeGrafter"/>
</dbReference>
<evidence type="ECO:0000256" key="2">
    <source>
        <dbReference type="ARBA" id="ARBA00009765"/>
    </source>
</evidence>
<dbReference type="Pfam" id="PF01544">
    <property type="entry name" value="CorA"/>
    <property type="match status" value="1"/>
</dbReference>
<dbReference type="SUPFAM" id="SSF144083">
    <property type="entry name" value="Magnesium transport protein CorA, transmembrane region"/>
    <property type="match status" value="1"/>
</dbReference>
<dbReference type="GO" id="GO:0000287">
    <property type="term" value="F:magnesium ion binding"/>
    <property type="evidence" value="ECO:0007669"/>
    <property type="project" value="TreeGrafter"/>
</dbReference>
<dbReference type="GO" id="GO:0015087">
    <property type="term" value="F:cobalt ion transmembrane transporter activity"/>
    <property type="evidence" value="ECO:0007669"/>
    <property type="project" value="TreeGrafter"/>
</dbReference>
<sequence length="306" mass="35532">MAIKTLKADTLKWVHIDQVDDAALDFLKKKYNFHHLDLDDIQGEAQTPKLDTYKNYLFLILHFPYWDQQNTQVTAEELSIFVGEGFLITIQRGQSKQMKEFFYKSMRNKKIQKDWMNATSGYLLYRLLESLFKNSRPMINNIGRTLSKIETSIFDGQQYTQMVKELAVYRRAVLTIRRIIDPQRYLIATLSHVRKPFVNEQTTLYFDDISDYLNKTWAVVDTYKDTIDGLHVTVESLINQRTNKVIGSLTTISVAMLPFTVLASIYGMNIVGLPFADNAVTIWGMFAVLAIIVTVVIWTMRSKKWL</sequence>
<keyword evidence="7 8" id="KW-0472">Membrane</keyword>
<feature type="transmembrane region" description="Helical" evidence="8">
    <location>
        <begin position="245"/>
        <end position="268"/>
    </location>
</feature>
<comment type="similarity">
    <text evidence="2">Belongs to the CorA metal ion transporter (MIT) (TC 1.A.35) family.</text>
</comment>
<evidence type="ECO:0000313" key="10">
    <source>
        <dbReference type="Proteomes" id="UP000230154"/>
    </source>
</evidence>
<name>A0A2H0TQA9_9BACT</name>
<evidence type="ECO:0000313" key="9">
    <source>
        <dbReference type="EMBL" id="PIR74350.1"/>
    </source>
</evidence>
<evidence type="ECO:0000256" key="5">
    <source>
        <dbReference type="ARBA" id="ARBA00022692"/>
    </source>
</evidence>
<dbReference type="InterPro" id="IPR002523">
    <property type="entry name" value="MgTranspt_CorA/ZnTranspt_ZntB"/>
</dbReference>
<keyword evidence="6 8" id="KW-1133">Transmembrane helix</keyword>
<keyword evidence="4" id="KW-1003">Cell membrane</keyword>
<feature type="transmembrane region" description="Helical" evidence="8">
    <location>
        <begin position="280"/>
        <end position="300"/>
    </location>
</feature>
<dbReference type="PANTHER" id="PTHR46494:SF1">
    <property type="entry name" value="CORA FAMILY METAL ION TRANSPORTER (EUROFUNG)"/>
    <property type="match status" value="1"/>
</dbReference>
<evidence type="ECO:0000256" key="6">
    <source>
        <dbReference type="ARBA" id="ARBA00022989"/>
    </source>
</evidence>
<keyword evidence="3" id="KW-0813">Transport</keyword>
<evidence type="ECO:0000256" key="8">
    <source>
        <dbReference type="SAM" id="Phobius"/>
    </source>
</evidence>
<dbReference type="InterPro" id="IPR045861">
    <property type="entry name" value="CorA_cytoplasmic_dom"/>
</dbReference>
<dbReference type="Proteomes" id="UP000230154">
    <property type="component" value="Unassembled WGS sequence"/>
</dbReference>
<dbReference type="GO" id="GO:0050897">
    <property type="term" value="F:cobalt ion binding"/>
    <property type="evidence" value="ECO:0007669"/>
    <property type="project" value="TreeGrafter"/>
</dbReference>
<keyword evidence="5 8" id="KW-0812">Transmembrane</keyword>
<dbReference type="EMBL" id="PFCB01000022">
    <property type="protein sequence ID" value="PIR74350.1"/>
    <property type="molecule type" value="Genomic_DNA"/>
</dbReference>
<comment type="caution">
    <text evidence="9">The sequence shown here is derived from an EMBL/GenBank/DDBJ whole genome shotgun (WGS) entry which is preliminary data.</text>
</comment>
<evidence type="ECO:0008006" key="11">
    <source>
        <dbReference type="Google" id="ProtNLM"/>
    </source>
</evidence>
<gene>
    <name evidence="9" type="ORF">COU35_02775</name>
</gene>
<protein>
    <recommendedName>
        <fullName evidence="11">Magnesium transporter CorA</fullName>
    </recommendedName>
</protein>
<dbReference type="GO" id="GO:0005886">
    <property type="term" value="C:plasma membrane"/>
    <property type="evidence" value="ECO:0007669"/>
    <property type="project" value="UniProtKB-SubCell"/>
</dbReference>
<accession>A0A2H0TQA9</accession>
<dbReference type="PANTHER" id="PTHR46494">
    <property type="entry name" value="CORA FAMILY METAL ION TRANSPORTER (EUROFUNG)"/>
    <property type="match status" value="1"/>
</dbReference>
<evidence type="ECO:0000256" key="4">
    <source>
        <dbReference type="ARBA" id="ARBA00022475"/>
    </source>
</evidence>
<organism evidence="9 10">
    <name type="scientific">Candidatus Magasanikbacteria bacterium CG10_big_fil_rev_8_21_14_0_10_47_10</name>
    <dbReference type="NCBI Taxonomy" id="1974652"/>
    <lineage>
        <taxon>Bacteria</taxon>
        <taxon>Candidatus Magasanikiibacteriota</taxon>
    </lineage>
</organism>
<proteinExistence type="inferred from homology"/>
<dbReference type="Gene3D" id="3.30.460.20">
    <property type="entry name" value="CorA soluble domain-like"/>
    <property type="match status" value="1"/>
</dbReference>
<dbReference type="CDD" id="cd12822">
    <property type="entry name" value="TmCorA-like"/>
    <property type="match status" value="1"/>
</dbReference>
<dbReference type="Gene3D" id="1.20.58.340">
    <property type="entry name" value="Magnesium transport protein CorA, transmembrane region"/>
    <property type="match status" value="2"/>
</dbReference>
<evidence type="ECO:0000256" key="7">
    <source>
        <dbReference type="ARBA" id="ARBA00023136"/>
    </source>
</evidence>
<dbReference type="InterPro" id="IPR045863">
    <property type="entry name" value="CorA_TM1_TM2"/>
</dbReference>
<dbReference type="AlphaFoldDB" id="A0A2H0TQA9"/>
<comment type="subcellular location">
    <subcellularLocation>
        <location evidence="1">Cell membrane</location>
        <topology evidence="1">Multi-pass membrane protein</topology>
    </subcellularLocation>
</comment>
<reference evidence="10" key="1">
    <citation type="submission" date="2017-09" db="EMBL/GenBank/DDBJ databases">
        <title>Depth-based differentiation of microbial function through sediment-hosted aquifers and enrichment of novel symbionts in the deep terrestrial subsurface.</title>
        <authorList>
            <person name="Probst A.J."/>
            <person name="Ladd B."/>
            <person name="Jarett J.K."/>
            <person name="Geller-Mcgrath D.E."/>
            <person name="Sieber C.M.K."/>
            <person name="Emerson J.B."/>
            <person name="Anantharaman K."/>
            <person name="Thomas B.C."/>
            <person name="Malmstrom R."/>
            <person name="Stieglmeier M."/>
            <person name="Klingl A."/>
            <person name="Woyke T."/>
            <person name="Ryan C.M."/>
            <person name="Banfield J.F."/>
        </authorList>
    </citation>
    <scope>NUCLEOTIDE SEQUENCE [LARGE SCALE GENOMIC DNA]</scope>
</reference>